<proteinExistence type="predicted"/>
<feature type="domain" description="MADF" evidence="1">
    <location>
        <begin position="12"/>
        <end position="107"/>
    </location>
</feature>
<dbReference type="PANTHER" id="PTHR12243">
    <property type="entry name" value="MADF DOMAIN TRANSCRIPTION FACTOR"/>
    <property type="match status" value="1"/>
</dbReference>
<organism evidence="2 3">
    <name type="scientific">Macrosiphum euphorbiae</name>
    <name type="common">potato aphid</name>
    <dbReference type="NCBI Taxonomy" id="13131"/>
    <lineage>
        <taxon>Eukaryota</taxon>
        <taxon>Metazoa</taxon>
        <taxon>Ecdysozoa</taxon>
        <taxon>Arthropoda</taxon>
        <taxon>Hexapoda</taxon>
        <taxon>Insecta</taxon>
        <taxon>Pterygota</taxon>
        <taxon>Neoptera</taxon>
        <taxon>Paraneoptera</taxon>
        <taxon>Hemiptera</taxon>
        <taxon>Sternorrhyncha</taxon>
        <taxon>Aphidomorpha</taxon>
        <taxon>Aphidoidea</taxon>
        <taxon>Aphididae</taxon>
        <taxon>Macrosiphini</taxon>
        <taxon>Macrosiphum</taxon>
    </lineage>
</organism>
<dbReference type="EMBL" id="CARXXK010000005">
    <property type="protein sequence ID" value="CAI6369465.1"/>
    <property type="molecule type" value="Genomic_DNA"/>
</dbReference>
<dbReference type="InterPro" id="IPR039353">
    <property type="entry name" value="TF_Adf1"/>
</dbReference>
<dbReference type="SMART" id="SM00595">
    <property type="entry name" value="MADF"/>
    <property type="match status" value="1"/>
</dbReference>
<accession>A0AAV0XLW9</accession>
<evidence type="ECO:0000313" key="3">
    <source>
        <dbReference type="Proteomes" id="UP001160148"/>
    </source>
</evidence>
<evidence type="ECO:0000313" key="2">
    <source>
        <dbReference type="EMBL" id="CAI6369465.1"/>
    </source>
</evidence>
<name>A0AAV0XLW9_9HEMI</name>
<dbReference type="GO" id="GO:0005634">
    <property type="term" value="C:nucleus"/>
    <property type="evidence" value="ECO:0007669"/>
    <property type="project" value="TreeGrafter"/>
</dbReference>
<dbReference type="Pfam" id="PF10545">
    <property type="entry name" value="MADF_DNA_bdg"/>
    <property type="match status" value="1"/>
</dbReference>
<dbReference type="PANTHER" id="PTHR12243:SF67">
    <property type="entry name" value="COREPRESSOR OF PANGOLIN, ISOFORM A-RELATED"/>
    <property type="match status" value="1"/>
</dbReference>
<keyword evidence="3" id="KW-1185">Reference proteome</keyword>
<dbReference type="PROSITE" id="PS51029">
    <property type="entry name" value="MADF"/>
    <property type="match status" value="1"/>
</dbReference>
<gene>
    <name evidence="2" type="ORF">MEUPH1_LOCUS23699</name>
</gene>
<reference evidence="2 3" key="1">
    <citation type="submission" date="2023-01" db="EMBL/GenBank/DDBJ databases">
        <authorList>
            <person name="Whitehead M."/>
        </authorList>
    </citation>
    <scope>NUCLEOTIDE SEQUENCE [LARGE SCALE GENOMIC DNA]</scope>
</reference>
<protein>
    <recommendedName>
        <fullName evidence="1">MADF domain-containing protein</fullName>
    </recommendedName>
</protein>
<dbReference type="Proteomes" id="UP001160148">
    <property type="component" value="Unassembled WGS sequence"/>
</dbReference>
<sequence>MKKTASKARDEKLLAAVRDRPVLYDQSMHVFKDYSAKNAAWKEVGSAVVGSQDKQNVERLKVRWKTLRDGFVRHLKKKKTMEMYTAAAAMRPYKLERQIAFLLPHVSFRDEDDNGSSNGDEDNTSSLLMAAADVKPAAVECEPSAYDQQQATAELLYEQSNMDKSCSEHEALDRSIHFLCDQRYKQAAATNYKLEDMDSVDAFFHAMAQTVKQLKPITVAKIKRAVSIIVSNAEIEEMETTVACGKFPMTVPITNEPKK</sequence>
<dbReference type="AlphaFoldDB" id="A0AAV0XLW9"/>
<dbReference type="InterPro" id="IPR006578">
    <property type="entry name" value="MADF-dom"/>
</dbReference>
<dbReference type="GO" id="GO:0006357">
    <property type="term" value="P:regulation of transcription by RNA polymerase II"/>
    <property type="evidence" value="ECO:0007669"/>
    <property type="project" value="TreeGrafter"/>
</dbReference>
<comment type="caution">
    <text evidence="2">The sequence shown here is derived from an EMBL/GenBank/DDBJ whole genome shotgun (WGS) entry which is preliminary data.</text>
</comment>
<dbReference type="GO" id="GO:0005667">
    <property type="term" value="C:transcription regulator complex"/>
    <property type="evidence" value="ECO:0007669"/>
    <property type="project" value="TreeGrafter"/>
</dbReference>
<evidence type="ECO:0000259" key="1">
    <source>
        <dbReference type="PROSITE" id="PS51029"/>
    </source>
</evidence>